<reference evidence="8" key="1">
    <citation type="submission" date="2021-01" db="EMBL/GenBank/DDBJ databases">
        <authorList>
            <person name="Corre E."/>
            <person name="Pelletier E."/>
            <person name="Niang G."/>
            <person name="Scheremetjew M."/>
            <person name="Finn R."/>
            <person name="Kale V."/>
            <person name="Holt S."/>
            <person name="Cochrane G."/>
            <person name="Meng A."/>
            <person name="Brown T."/>
            <person name="Cohen L."/>
        </authorList>
    </citation>
    <scope>NUCLEOTIDE SEQUENCE</scope>
    <source>
        <strain evidence="8">SL-175</strain>
    </source>
</reference>
<dbReference type="PANTHER" id="PTHR47971:SF8">
    <property type="entry name" value="KINESIN-LIKE PROTEIN"/>
    <property type="match status" value="1"/>
</dbReference>
<dbReference type="EMBL" id="HBFC01033780">
    <property type="protein sequence ID" value="CAD8720884.1"/>
    <property type="molecule type" value="Transcribed_RNA"/>
</dbReference>
<organism evidence="8">
    <name type="scientific">Mantoniella antarctica</name>
    <dbReference type="NCBI Taxonomy" id="81844"/>
    <lineage>
        <taxon>Eukaryota</taxon>
        <taxon>Viridiplantae</taxon>
        <taxon>Chlorophyta</taxon>
        <taxon>Mamiellophyceae</taxon>
        <taxon>Mamiellales</taxon>
        <taxon>Mamiellaceae</taxon>
        <taxon>Mantoniella</taxon>
    </lineage>
</organism>
<feature type="region of interest" description="Disordered" evidence="7">
    <location>
        <begin position="37"/>
        <end position="104"/>
    </location>
</feature>
<feature type="compositionally biased region" description="Polar residues" evidence="7">
    <location>
        <begin position="84"/>
        <end position="99"/>
    </location>
</feature>
<protein>
    <submittedName>
        <fullName evidence="8">Uncharacterized protein</fullName>
    </submittedName>
</protein>
<evidence type="ECO:0000256" key="3">
    <source>
        <dbReference type="ARBA" id="ARBA00022701"/>
    </source>
</evidence>
<gene>
    <name evidence="8" type="ORF">MANT1106_LOCUS20096</name>
</gene>
<keyword evidence="3" id="KW-0493">Microtubule</keyword>
<accession>A0A7S0XGA9</accession>
<dbReference type="GO" id="GO:0007018">
    <property type="term" value="P:microtubule-based movement"/>
    <property type="evidence" value="ECO:0007669"/>
    <property type="project" value="InterPro"/>
</dbReference>
<dbReference type="GO" id="GO:0005874">
    <property type="term" value="C:microtubule"/>
    <property type="evidence" value="ECO:0007669"/>
    <property type="project" value="UniProtKB-KW"/>
</dbReference>
<proteinExistence type="predicted"/>
<dbReference type="GO" id="GO:0003777">
    <property type="term" value="F:microtubule motor activity"/>
    <property type="evidence" value="ECO:0007669"/>
    <property type="project" value="InterPro"/>
</dbReference>
<feature type="coiled-coil region" evidence="6">
    <location>
        <begin position="191"/>
        <end position="267"/>
    </location>
</feature>
<evidence type="ECO:0000256" key="5">
    <source>
        <dbReference type="ARBA" id="ARBA00023212"/>
    </source>
</evidence>
<name>A0A7S0XGA9_9CHLO</name>
<keyword evidence="6" id="KW-0175">Coiled coil</keyword>
<dbReference type="PANTHER" id="PTHR47971">
    <property type="entry name" value="KINESIN-RELATED PROTEIN 6"/>
    <property type="match status" value="1"/>
</dbReference>
<evidence type="ECO:0000256" key="7">
    <source>
        <dbReference type="SAM" id="MobiDB-lite"/>
    </source>
</evidence>
<sequence length="274" mass="27870">MPFNPKIAAAEKAAKKAAAAEKKTAAAAVAAAVVGARTSGHEDGGRGDSGVSNLPGAPRATPGWSSSIPGAPTPPPPTAAVSDSLRSTELASTGQSESPNVAAAAAARLSTAPIQTVNKTIKQPSEGSTPAIITAPAPNLHTAFVADDSAALASTSAVAAAKAIAAAAGTGPPVDILEMVGAHDELINVILEEEEEVVASHRQQIEATMELVKREMALLADVDRPGSAIDVYVDRLAEVLARKAASIADLQERVARFQAHLREEEVLSRTVGLH</sequence>
<keyword evidence="4" id="KW-0505">Motor protein</keyword>
<evidence type="ECO:0000313" key="8">
    <source>
        <dbReference type="EMBL" id="CAD8720884.1"/>
    </source>
</evidence>
<dbReference type="GO" id="GO:0007019">
    <property type="term" value="P:microtubule depolymerization"/>
    <property type="evidence" value="ECO:0007669"/>
    <property type="project" value="TreeGrafter"/>
</dbReference>
<evidence type="ECO:0000256" key="2">
    <source>
        <dbReference type="ARBA" id="ARBA00022490"/>
    </source>
</evidence>
<evidence type="ECO:0000256" key="4">
    <source>
        <dbReference type="ARBA" id="ARBA00023175"/>
    </source>
</evidence>
<comment type="subcellular location">
    <subcellularLocation>
        <location evidence="1">Cytoplasm</location>
        <location evidence="1">Cytoskeleton</location>
    </subcellularLocation>
</comment>
<keyword evidence="2" id="KW-0963">Cytoplasm</keyword>
<evidence type="ECO:0000256" key="1">
    <source>
        <dbReference type="ARBA" id="ARBA00004245"/>
    </source>
</evidence>
<dbReference type="AlphaFoldDB" id="A0A7S0XGA9"/>
<dbReference type="InterPro" id="IPR027640">
    <property type="entry name" value="Kinesin-like_fam"/>
</dbReference>
<keyword evidence="5" id="KW-0206">Cytoskeleton</keyword>
<evidence type="ECO:0000256" key="6">
    <source>
        <dbReference type="SAM" id="Coils"/>
    </source>
</evidence>